<protein>
    <submittedName>
        <fullName evidence="4">Methyltransferase</fullName>
    </submittedName>
</protein>
<evidence type="ECO:0000313" key="4">
    <source>
        <dbReference type="EMBL" id="GEE00323.1"/>
    </source>
</evidence>
<evidence type="ECO:0000259" key="3">
    <source>
        <dbReference type="Pfam" id="PF13649"/>
    </source>
</evidence>
<sequence length="203" mass="21499">MTGYDAMAQTYADLFVDAFSSPLEQAAVDAFACHVRAGALGGRVVDVGCGVGHVAAHLVATGLAVTAVDPSDGMLAQARRAHPELSFTSDDASLRTVDLASAAGVLARFSLIHVPPDRVRAVLSDWASRLRPSSVVLLAGQSTDEPGVAAFDHAVAPAWRWHPDTIADALADAGFTELWRTVSRPAEGFHRFPEFHVCAERRA</sequence>
<dbReference type="Pfam" id="PF13649">
    <property type="entry name" value="Methyltransf_25"/>
    <property type="match status" value="1"/>
</dbReference>
<dbReference type="SUPFAM" id="SSF53335">
    <property type="entry name" value="S-adenosyl-L-methionine-dependent methyltransferases"/>
    <property type="match status" value="1"/>
</dbReference>
<organism evidence="4 5">
    <name type="scientific">Gordonia spumicola</name>
    <dbReference type="NCBI Taxonomy" id="589161"/>
    <lineage>
        <taxon>Bacteria</taxon>
        <taxon>Bacillati</taxon>
        <taxon>Actinomycetota</taxon>
        <taxon>Actinomycetes</taxon>
        <taxon>Mycobacteriales</taxon>
        <taxon>Gordoniaceae</taxon>
        <taxon>Gordonia</taxon>
    </lineage>
</organism>
<proteinExistence type="predicted"/>
<gene>
    <name evidence="4" type="ORF">nbrc107696_07690</name>
</gene>
<accession>A0A7I9V553</accession>
<dbReference type="Gene3D" id="3.40.50.150">
    <property type="entry name" value="Vaccinia Virus protein VP39"/>
    <property type="match status" value="1"/>
</dbReference>
<dbReference type="AlphaFoldDB" id="A0A7I9V553"/>
<dbReference type="GO" id="GO:0032259">
    <property type="term" value="P:methylation"/>
    <property type="evidence" value="ECO:0007669"/>
    <property type="project" value="UniProtKB-KW"/>
</dbReference>
<dbReference type="PANTHER" id="PTHR43861:SF1">
    <property type="entry name" value="TRANS-ACONITATE 2-METHYLTRANSFERASE"/>
    <property type="match status" value="1"/>
</dbReference>
<keyword evidence="2 4" id="KW-0808">Transferase</keyword>
<evidence type="ECO:0000256" key="2">
    <source>
        <dbReference type="ARBA" id="ARBA00022679"/>
    </source>
</evidence>
<keyword evidence="1 4" id="KW-0489">Methyltransferase</keyword>
<feature type="domain" description="Methyltransferase" evidence="3">
    <location>
        <begin position="44"/>
        <end position="132"/>
    </location>
</feature>
<dbReference type="CDD" id="cd02440">
    <property type="entry name" value="AdoMet_MTases"/>
    <property type="match status" value="1"/>
</dbReference>
<keyword evidence="5" id="KW-1185">Reference proteome</keyword>
<evidence type="ECO:0000313" key="5">
    <source>
        <dbReference type="Proteomes" id="UP000444960"/>
    </source>
</evidence>
<dbReference type="InterPro" id="IPR029063">
    <property type="entry name" value="SAM-dependent_MTases_sf"/>
</dbReference>
<comment type="caution">
    <text evidence="4">The sequence shown here is derived from an EMBL/GenBank/DDBJ whole genome shotgun (WGS) entry which is preliminary data.</text>
</comment>
<dbReference type="EMBL" id="BJOV01000002">
    <property type="protein sequence ID" value="GEE00323.1"/>
    <property type="molecule type" value="Genomic_DNA"/>
</dbReference>
<evidence type="ECO:0000256" key="1">
    <source>
        <dbReference type="ARBA" id="ARBA00022603"/>
    </source>
</evidence>
<dbReference type="Proteomes" id="UP000444960">
    <property type="component" value="Unassembled WGS sequence"/>
</dbReference>
<dbReference type="PANTHER" id="PTHR43861">
    <property type="entry name" value="TRANS-ACONITATE 2-METHYLTRANSFERASE-RELATED"/>
    <property type="match status" value="1"/>
</dbReference>
<dbReference type="InterPro" id="IPR041698">
    <property type="entry name" value="Methyltransf_25"/>
</dbReference>
<reference evidence="5" key="1">
    <citation type="submission" date="2019-06" db="EMBL/GenBank/DDBJ databases">
        <title>Gordonia isolated from sludge of a wastewater treatment plant.</title>
        <authorList>
            <person name="Tamura T."/>
            <person name="Aoyama K."/>
            <person name="Kang Y."/>
            <person name="Saito S."/>
            <person name="Akiyama N."/>
            <person name="Yazawa K."/>
            <person name="Gonoi T."/>
            <person name="Mikami Y."/>
        </authorList>
    </citation>
    <scope>NUCLEOTIDE SEQUENCE [LARGE SCALE GENOMIC DNA]</scope>
    <source>
        <strain evidence="5">NBRC 107696</strain>
    </source>
</reference>
<dbReference type="GO" id="GO:0008168">
    <property type="term" value="F:methyltransferase activity"/>
    <property type="evidence" value="ECO:0007669"/>
    <property type="project" value="UniProtKB-KW"/>
</dbReference>
<name>A0A7I9V553_9ACTN</name>